<evidence type="ECO:0000313" key="4">
    <source>
        <dbReference type="EMBL" id="KAL3403649.1"/>
    </source>
</evidence>
<dbReference type="Pfam" id="PF13174">
    <property type="entry name" value="TPR_6"/>
    <property type="match status" value="1"/>
</dbReference>
<dbReference type="SUPFAM" id="SSF48452">
    <property type="entry name" value="TPR-like"/>
    <property type="match status" value="1"/>
</dbReference>
<gene>
    <name evidence="4" type="ORF">TKK_003590</name>
</gene>
<feature type="region of interest" description="Disordered" evidence="3">
    <location>
        <begin position="526"/>
        <end position="575"/>
    </location>
</feature>
<dbReference type="PROSITE" id="PS50005">
    <property type="entry name" value="TPR"/>
    <property type="match status" value="4"/>
</dbReference>
<dbReference type="EMBL" id="JBJJXI010000029">
    <property type="protein sequence ID" value="KAL3403649.1"/>
    <property type="molecule type" value="Genomic_DNA"/>
</dbReference>
<comment type="caution">
    <text evidence="4">The sequence shown here is derived from an EMBL/GenBank/DDBJ whole genome shotgun (WGS) entry which is preliminary data.</text>
</comment>
<dbReference type="SMART" id="SM00028">
    <property type="entry name" value="TPR"/>
    <property type="match status" value="7"/>
</dbReference>
<reference evidence="4 5" key="1">
    <citation type="journal article" date="2024" name="bioRxiv">
        <title>A reference genome for Trichogramma kaykai: A tiny desert-dwelling parasitoid wasp with competing sex-ratio distorters.</title>
        <authorList>
            <person name="Culotta J."/>
            <person name="Lindsey A.R."/>
        </authorList>
    </citation>
    <scope>NUCLEOTIDE SEQUENCE [LARGE SCALE GENOMIC DNA]</scope>
    <source>
        <strain evidence="4 5">KSX58</strain>
    </source>
</reference>
<dbReference type="Proteomes" id="UP001627154">
    <property type="component" value="Unassembled WGS sequence"/>
</dbReference>
<accession>A0ABD2XFJ4</accession>
<organism evidence="4 5">
    <name type="scientific">Trichogramma kaykai</name>
    <dbReference type="NCBI Taxonomy" id="54128"/>
    <lineage>
        <taxon>Eukaryota</taxon>
        <taxon>Metazoa</taxon>
        <taxon>Ecdysozoa</taxon>
        <taxon>Arthropoda</taxon>
        <taxon>Hexapoda</taxon>
        <taxon>Insecta</taxon>
        <taxon>Pterygota</taxon>
        <taxon>Neoptera</taxon>
        <taxon>Endopterygota</taxon>
        <taxon>Hymenoptera</taxon>
        <taxon>Apocrita</taxon>
        <taxon>Proctotrupomorpha</taxon>
        <taxon>Chalcidoidea</taxon>
        <taxon>Trichogrammatidae</taxon>
        <taxon>Trichogramma</taxon>
    </lineage>
</organism>
<dbReference type="AlphaFoldDB" id="A0ABD2XFJ4"/>
<evidence type="ECO:0008006" key="6">
    <source>
        <dbReference type="Google" id="ProtNLM"/>
    </source>
</evidence>
<evidence type="ECO:0000256" key="1">
    <source>
        <dbReference type="ARBA" id="ARBA00022803"/>
    </source>
</evidence>
<feature type="repeat" description="TPR" evidence="2">
    <location>
        <begin position="337"/>
        <end position="370"/>
    </location>
</feature>
<dbReference type="PANTHER" id="PTHR12558:SF36">
    <property type="entry name" value="ANAPHASE-PROMOTING COMPLEX SUBUNIT 7"/>
    <property type="match status" value="1"/>
</dbReference>
<sequence>MSTILFDQIQHLYDQALYSNVISVANLVLSLSDHNNEQLPANSKFLVYVYCADSYFYLGMYRRAESYYKKSLQIRKCLLKSKGATKPNNQEGQNKELASDVDIKYQIYSCLIKLKNQQEALHILQSIQVKQRTPKINMALAKMFQEQGMERSAIATYKEVLRESPLALEAAEGLLSLGVKGIEVHSMMSCNINLLNYDWLNAWIKAHAHINNREYNLAVTTLRSLDNINCLRDNFNLLIRMGECYYYSGDYKNALMFLRRARALEPDSTRGLDIYAAVLHNSKSVSELEKLIPLISSLNESSTEAYTAMAYALFALNKLNRAHSIATQAMNISPTNIEAVILRGNILIEQKKFQEALQHFRQALQLKPLRYEAHKGLVDCFVGMHRLRDASNIASSAYKQLGPTPRVLTLYASVLMKDVVTVSKAKNLLEKAISQDESFLPAVYALAKIYEQESNLELAIELLEKQAEVQPTCKIHQMLGDLWGRIHNAEKALDHYAIALNINPSDRRVLEGMHRLESTSNAMDSSSYYMTVSDDNPDPQYEIGEGLPDTDNDEAADESETEAVWSDMDLEANSQ</sequence>
<feature type="repeat" description="TPR" evidence="2">
    <location>
        <begin position="473"/>
        <end position="506"/>
    </location>
</feature>
<dbReference type="InterPro" id="IPR011990">
    <property type="entry name" value="TPR-like_helical_dom_sf"/>
</dbReference>
<feature type="repeat" description="TPR" evidence="2">
    <location>
        <begin position="303"/>
        <end position="336"/>
    </location>
</feature>
<name>A0ABD2XFJ4_9HYME</name>
<feature type="compositionally biased region" description="Acidic residues" evidence="3">
    <location>
        <begin position="548"/>
        <end position="561"/>
    </location>
</feature>
<dbReference type="PANTHER" id="PTHR12558">
    <property type="entry name" value="CELL DIVISION CYCLE 16,23,27"/>
    <property type="match status" value="1"/>
</dbReference>
<evidence type="ECO:0000256" key="2">
    <source>
        <dbReference type="PROSITE-ProRule" id="PRU00339"/>
    </source>
</evidence>
<proteinExistence type="predicted"/>
<feature type="repeat" description="TPR" evidence="2">
    <location>
        <begin position="235"/>
        <end position="268"/>
    </location>
</feature>
<dbReference type="PROSITE" id="PS50293">
    <property type="entry name" value="TPR_REGION"/>
    <property type="match status" value="1"/>
</dbReference>
<protein>
    <recommendedName>
        <fullName evidence="6">Anaphase-promoting complex subunit 7</fullName>
    </recommendedName>
</protein>
<evidence type="ECO:0000256" key="3">
    <source>
        <dbReference type="SAM" id="MobiDB-lite"/>
    </source>
</evidence>
<keyword evidence="1 2" id="KW-0802">TPR repeat</keyword>
<dbReference type="Gene3D" id="1.25.40.10">
    <property type="entry name" value="Tetratricopeptide repeat domain"/>
    <property type="match status" value="4"/>
</dbReference>
<dbReference type="Pfam" id="PF13181">
    <property type="entry name" value="TPR_8"/>
    <property type="match status" value="1"/>
</dbReference>
<dbReference type="Pfam" id="PF14559">
    <property type="entry name" value="TPR_19"/>
    <property type="match status" value="1"/>
</dbReference>
<evidence type="ECO:0000313" key="5">
    <source>
        <dbReference type="Proteomes" id="UP001627154"/>
    </source>
</evidence>
<dbReference type="InterPro" id="IPR019734">
    <property type="entry name" value="TPR_rpt"/>
</dbReference>
<keyword evidence="5" id="KW-1185">Reference proteome</keyword>